<proteinExistence type="predicted"/>
<dbReference type="EMBL" id="JBBNFP010000013">
    <property type="protein sequence ID" value="MEQ2486416.1"/>
    <property type="molecule type" value="Genomic_DNA"/>
</dbReference>
<sequence>MSNYSLFILLAVAICAAVVIFEYVHNKHRRFHIEHLGAAVQEILSGKQDGQMLRKDFLKALRVHFHCSPKESLFLSGLARKKGLVHQDGQMVSLVGK</sequence>
<keyword evidence="1" id="KW-1133">Transmembrane helix</keyword>
<evidence type="ECO:0000313" key="3">
    <source>
        <dbReference type="Proteomes" id="UP001487296"/>
    </source>
</evidence>
<gene>
    <name evidence="2" type="ORF">AAAT34_05015</name>
</gene>
<name>A0ABV1FPS7_9BACT</name>
<evidence type="ECO:0000313" key="2">
    <source>
        <dbReference type="EMBL" id="MEQ2486416.1"/>
    </source>
</evidence>
<keyword evidence="1" id="KW-0472">Membrane</keyword>
<evidence type="ECO:0000256" key="1">
    <source>
        <dbReference type="SAM" id="Phobius"/>
    </source>
</evidence>
<dbReference type="RefSeq" id="WP_215760352.1">
    <property type="nucleotide sequence ID" value="NZ_JAHKBE010000040.1"/>
</dbReference>
<reference evidence="2 3" key="1">
    <citation type="submission" date="2024-04" db="EMBL/GenBank/DDBJ databases">
        <title>Human intestinal bacterial collection.</title>
        <authorList>
            <person name="Pauvert C."/>
            <person name="Hitch T.C.A."/>
            <person name="Clavel T."/>
        </authorList>
    </citation>
    <scope>NUCLEOTIDE SEQUENCE [LARGE SCALE GENOMIC DNA]</scope>
    <source>
        <strain evidence="2 3">CLA-AA-H145</strain>
    </source>
</reference>
<organism evidence="2 3">
    <name type="scientific">Hallella faecis</name>
    <dbReference type="NCBI Taxonomy" id="2841596"/>
    <lineage>
        <taxon>Bacteria</taxon>
        <taxon>Pseudomonadati</taxon>
        <taxon>Bacteroidota</taxon>
        <taxon>Bacteroidia</taxon>
        <taxon>Bacteroidales</taxon>
        <taxon>Prevotellaceae</taxon>
        <taxon>Hallella</taxon>
    </lineage>
</organism>
<dbReference type="Proteomes" id="UP001487296">
    <property type="component" value="Unassembled WGS sequence"/>
</dbReference>
<keyword evidence="1" id="KW-0812">Transmembrane</keyword>
<feature type="transmembrane region" description="Helical" evidence="1">
    <location>
        <begin position="6"/>
        <end position="24"/>
    </location>
</feature>
<keyword evidence="3" id="KW-1185">Reference proteome</keyword>
<comment type="caution">
    <text evidence="2">The sequence shown here is derived from an EMBL/GenBank/DDBJ whole genome shotgun (WGS) entry which is preliminary data.</text>
</comment>
<accession>A0ABV1FPS7</accession>
<protein>
    <submittedName>
        <fullName evidence="2">Uncharacterized protein</fullName>
    </submittedName>
</protein>